<dbReference type="Gene3D" id="3.30.70.270">
    <property type="match status" value="1"/>
</dbReference>
<evidence type="ECO:0000313" key="2">
    <source>
        <dbReference type="EMBL" id="CAE8661513.1"/>
    </source>
</evidence>
<dbReference type="EMBL" id="CAJNNW010017731">
    <property type="protein sequence ID" value="CAE8661513.1"/>
    <property type="molecule type" value="Genomic_DNA"/>
</dbReference>
<evidence type="ECO:0000313" key="3">
    <source>
        <dbReference type="Proteomes" id="UP000626109"/>
    </source>
</evidence>
<dbReference type="AlphaFoldDB" id="A0A813IU77"/>
<dbReference type="InterPro" id="IPR043502">
    <property type="entry name" value="DNA/RNA_pol_sf"/>
</dbReference>
<feature type="region of interest" description="Disordered" evidence="1">
    <location>
        <begin position="830"/>
        <end position="864"/>
    </location>
</feature>
<organism evidence="2 3">
    <name type="scientific">Polarella glacialis</name>
    <name type="common">Dinoflagellate</name>
    <dbReference type="NCBI Taxonomy" id="89957"/>
    <lineage>
        <taxon>Eukaryota</taxon>
        <taxon>Sar</taxon>
        <taxon>Alveolata</taxon>
        <taxon>Dinophyceae</taxon>
        <taxon>Suessiales</taxon>
        <taxon>Suessiaceae</taxon>
        <taxon>Polarella</taxon>
    </lineage>
</organism>
<protein>
    <submittedName>
        <fullName evidence="2">Uncharacterized protein</fullName>
    </submittedName>
</protein>
<dbReference type="Gene3D" id="3.10.10.10">
    <property type="entry name" value="HIV Type 1 Reverse Transcriptase, subunit A, domain 1"/>
    <property type="match status" value="1"/>
</dbReference>
<evidence type="ECO:0000256" key="1">
    <source>
        <dbReference type="SAM" id="MobiDB-lite"/>
    </source>
</evidence>
<accession>A0A813IU77</accession>
<name>A0A813IU77_POLGL</name>
<dbReference type="InterPro" id="IPR011010">
    <property type="entry name" value="DNA_brk_join_enz"/>
</dbReference>
<dbReference type="SUPFAM" id="SSF56349">
    <property type="entry name" value="DNA breaking-rejoining enzymes"/>
    <property type="match status" value="1"/>
</dbReference>
<dbReference type="GO" id="GO:0003677">
    <property type="term" value="F:DNA binding"/>
    <property type="evidence" value="ECO:0007669"/>
    <property type="project" value="InterPro"/>
</dbReference>
<sequence>FGLGAVEMAVAMGQYLAVRYRAGGPTIYHERLVTGVDPARATGLMVLTPDDDHYYEDYRIAADIHEVLVLPGQGHLPAGYQEANFYRFQGAVAAAALQNWVAQANLALALMPAGVIAGGGGAPVFLPLGGGAPVGGGVAAAAAVPFAAPGGGLPPFAAWVYVETAAGKDRGDPVALDGTEVFRGKMGFKDLGMALAPEFVAIRDIGDRDLEEFKGADASADARLLPLEFQGTVRIQRQWRQVSKLLAQVAFQDWDVPGPRTMVWCAHFLDRKNMGPMDWHRCWVTLLRLSPDAWGVAEHETLLKMMVAMGTYDGVDLSNLAAAEIGIRRVQVIEYVYSEKGPGGGKGAGKGDNKKQNDGQALLYMEAAVFTGSHRDYGDSMICPALLDYVAKEVEKDASVMKQIRKAREERNGAAKSWLRQRNLFPLPIKHVTAPLASGLSRSVSRRVQSSFHAHIWAAEACETLNSMMSGSDDSTSQFCSPSKPTAAQAEAIDLILRSVVSCGKPPADLSGRGALQELQASLAYGGEPATLATLAVELLSLPKPGSVPVPLERILQEQSSAVLKVVSSKLLSRAEAESRKAAKGIGKPYCDSGVRGNKRKYASLVRRMFAAGVIEFRRSCVEHVAVFAVWKKNGTQRLVVDARAANEWFESADHVQLATGAAFGNLEVDAGPPICVGGVDVCDAFYNLELPAELRKYFGMASLTAGEAGIVALADGTLVDVGRVGRISERWRFSKMDESNFKPRASAGFGDENEEWEPPAVVSHAQALQPGMSRAGSNFVPLCSGFVGGNWKKVDGTRASDAGPVHQVRVRQTLSRAVAPEVVAKRLPQRALAEQRAPAAESKASRKRARSGKNPAAAHQASHPCGSLGEMTFLEKKSVQAEGVYQKKFDNFMEYVRKLKLQVDTLTALDRAATLHVNFLFFEGSDRSEATTVLAAIRFFREEVVRVSTSLKRASKALRGWRKMCPDKSRVPMPWMVAALVATCFAADGLLDMALYKVLVFVLYARPGEALRLTCQDVVPPSRMCQWWVVVLHPQEGEAASKTGTYDESLVLGNDKFAFVGPALRRMMRGKKAGDLLFNFSAAEFNVKFQGALNTYNLKRVGMVCSYQLRHGGASEEALSKARPLVEIQKRGRWTTLASVRRYENGGRAVEVFNRLSPHLQSVASRCADQIGKILSDGSRASRPPPDP</sequence>
<reference evidence="2" key="1">
    <citation type="submission" date="2021-02" db="EMBL/GenBank/DDBJ databases">
        <authorList>
            <person name="Dougan E. K."/>
            <person name="Rhodes N."/>
            <person name="Thang M."/>
            <person name="Chan C."/>
        </authorList>
    </citation>
    <scope>NUCLEOTIDE SEQUENCE</scope>
</reference>
<feature type="non-terminal residue" evidence="2">
    <location>
        <position position="1189"/>
    </location>
</feature>
<dbReference type="Proteomes" id="UP000626109">
    <property type="component" value="Unassembled WGS sequence"/>
</dbReference>
<dbReference type="SUPFAM" id="SSF56672">
    <property type="entry name" value="DNA/RNA polymerases"/>
    <property type="match status" value="1"/>
</dbReference>
<gene>
    <name evidence="2" type="ORF">PGLA2088_LOCUS14540</name>
</gene>
<feature type="non-terminal residue" evidence="2">
    <location>
        <position position="1"/>
    </location>
</feature>
<proteinExistence type="predicted"/>
<dbReference type="InterPro" id="IPR043128">
    <property type="entry name" value="Rev_trsase/Diguanyl_cyclase"/>
</dbReference>
<comment type="caution">
    <text evidence="2">The sequence shown here is derived from an EMBL/GenBank/DDBJ whole genome shotgun (WGS) entry which is preliminary data.</text>
</comment>